<proteinExistence type="predicted"/>
<evidence type="ECO:0000313" key="3">
    <source>
        <dbReference type="Proteomes" id="UP000799777"/>
    </source>
</evidence>
<feature type="compositionally biased region" description="Acidic residues" evidence="1">
    <location>
        <begin position="118"/>
        <end position="127"/>
    </location>
</feature>
<sequence length="127" mass="14694">MRQRRLSPRPPESRSCLILCSSYYSALHVVDFLLSALMQLYHDPSSLMTIIRRVGSLTDAVKERLLEAEFDYDTPDPDRDGSDDGWDIDEEVDADDDEHEDADEHESNAKSANIVQRDEDDWSFDKW</sequence>
<gene>
    <name evidence="2" type="ORF">EK21DRAFT_119042</name>
</gene>
<evidence type="ECO:0000313" key="2">
    <source>
        <dbReference type="EMBL" id="KAF2023160.1"/>
    </source>
</evidence>
<organism evidence="2 3">
    <name type="scientific">Setomelanomma holmii</name>
    <dbReference type="NCBI Taxonomy" id="210430"/>
    <lineage>
        <taxon>Eukaryota</taxon>
        <taxon>Fungi</taxon>
        <taxon>Dikarya</taxon>
        <taxon>Ascomycota</taxon>
        <taxon>Pezizomycotina</taxon>
        <taxon>Dothideomycetes</taxon>
        <taxon>Pleosporomycetidae</taxon>
        <taxon>Pleosporales</taxon>
        <taxon>Pleosporineae</taxon>
        <taxon>Phaeosphaeriaceae</taxon>
        <taxon>Setomelanomma</taxon>
    </lineage>
</organism>
<dbReference type="AlphaFoldDB" id="A0A9P4LFF6"/>
<dbReference type="Proteomes" id="UP000799777">
    <property type="component" value="Unassembled WGS sequence"/>
</dbReference>
<name>A0A9P4LFF6_9PLEO</name>
<dbReference type="EMBL" id="ML978375">
    <property type="protein sequence ID" value="KAF2023160.1"/>
    <property type="molecule type" value="Genomic_DNA"/>
</dbReference>
<protein>
    <submittedName>
        <fullName evidence="2">Uncharacterized protein</fullName>
    </submittedName>
</protein>
<reference evidence="2" key="1">
    <citation type="journal article" date="2020" name="Stud. Mycol.">
        <title>101 Dothideomycetes genomes: a test case for predicting lifestyles and emergence of pathogens.</title>
        <authorList>
            <person name="Haridas S."/>
            <person name="Albert R."/>
            <person name="Binder M."/>
            <person name="Bloem J."/>
            <person name="Labutti K."/>
            <person name="Salamov A."/>
            <person name="Andreopoulos B."/>
            <person name="Baker S."/>
            <person name="Barry K."/>
            <person name="Bills G."/>
            <person name="Bluhm B."/>
            <person name="Cannon C."/>
            <person name="Castanera R."/>
            <person name="Culley D."/>
            <person name="Daum C."/>
            <person name="Ezra D."/>
            <person name="Gonzalez J."/>
            <person name="Henrissat B."/>
            <person name="Kuo A."/>
            <person name="Liang C."/>
            <person name="Lipzen A."/>
            <person name="Lutzoni F."/>
            <person name="Magnuson J."/>
            <person name="Mondo S."/>
            <person name="Nolan M."/>
            <person name="Ohm R."/>
            <person name="Pangilinan J."/>
            <person name="Park H.-J."/>
            <person name="Ramirez L."/>
            <person name="Alfaro M."/>
            <person name="Sun H."/>
            <person name="Tritt A."/>
            <person name="Yoshinaga Y."/>
            <person name="Zwiers L.-H."/>
            <person name="Turgeon B."/>
            <person name="Goodwin S."/>
            <person name="Spatafora J."/>
            <person name="Crous P."/>
            <person name="Grigoriev I."/>
        </authorList>
    </citation>
    <scope>NUCLEOTIDE SEQUENCE</scope>
    <source>
        <strain evidence="2">CBS 110217</strain>
    </source>
</reference>
<feature type="region of interest" description="Disordered" evidence="1">
    <location>
        <begin position="68"/>
        <end position="127"/>
    </location>
</feature>
<comment type="caution">
    <text evidence="2">The sequence shown here is derived from an EMBL/GenBank/DDBJ whole genome shotgun (WGS) entry which is preliminary data.</text>
</comment>
<evidence type="ECO:0000256" key="1">
    <source>
        <dbReference type="SAM" id="MobiDB-lite"/>
    </source>
</evidence>
<feature type="compositionally biased region" description="Acidic residues" evidence="1">
    <location>
        <begin position="83"/>
        <end position="104"/>
    </location>
</feature>
<keyword evidence="3" id="KW-1185">Reference proteome</keyword>
<accession>A0A9P4LFF6</accession>